<keyword evidence="1" id="KW-0479">Metal-binding</keyword>
<keyword evidence="1" id="KW-0863">Zinc-finger</keyword>
<feature type="domain" description="CCHC-type" evidence="3">
    <location>
        <begin position="227"/>
        <end position="241"/>
    </location>
</feature>
<dbReference type="GO" id="GO:0003676">
    <property type="term" value="F:nucleic acid binding"/>
    <property type="evidence" value="ECO:0007669"/>
    <property type="project" value="InterPro"/>
</dbReference>
<dbReference type="EMBL" id="AC006298">
    <property type="protein sequence ID" value="AAD25578.1"/>
    <property type="molecule type" value="Genomic_DNA"/>
</dbReference>
<gene>
    <name evidence="4 6" type="ordered locus">At2g15180</name>
    <name evidence="6" type="ORF">F15A23.8</name>
    <name evidence="6" type="ORF">F15A23_8</name>
</gene>
<dbReference type="Pfam" id="PF00098">
    <property type="entry name" value="zf-CCHC"/>
    <property type="match status" value="1"/>
</dbReference>
<reference evidence="6" key="5">
    <citation type="submission" date="2016-05" db="EMBL/GenBank/DDBJ databases">
        <authorList>
            <person name="Krishnakumar V."/>
            <person name="Cheng C.-Y."/>
            <person name="Chan A.P."/>
            <person name="Schobel S."/>
            <person name="Kim M."/>
            <person name="Ferlanti E.S."/>
            <person name="Belyaeva I."/>
            <person name="Rosen B.D."/>
            <person name="Micklem G."/>
            <person name="Miller J.R."/>
            <person name="Vaughn M."/>
            <person name="Town C.D."/>
        </authorList>
    </citation>
    <scope>NUCLEOTIDE SEQUENCE</scope>
</reference>
<reference evidence="7" key="6">
    <citation type="journal article" date="2017" name="Plant J.">
        <title>Araport11: a complete reannotation of the Arabidopsis thaliana reference genome.</title>
        <authorList>
            <person name="Cheng C.Y."/>
            <person name="Krishnakumar V."/>
            <person name="Chan A.P."/>
            <person name="Thibaud-Nissen F."/>
            <person name="Schobel S."/>
            <person name="Town C.D."/>
        </authorList>
    </citation>
    <scope>GENOME REANNOTATION</scope>
    <source>
        <strain evidence="7">cv. Columbia</strain>
    </source>
</reference>
<evidence type="ECO:0000313" key="4">
    <source>
        <dbReference type="Araport" id="AT2G15180"/>
    </source>
</evidence>
<dbReference type="Araport" id="AT2G15180"/>
<evidence type="ECO:0000259" key="3">
    <source>
        <dbReference type="PROSITE" id="PS50158"/>
    </source>
</evidence>
<accession>Q9SKM0</accession>
<protein>
    <submittedName>
        <fullName evidence="6">Zinc knuckle (CCHC-type) family protein</fullName>
    </submittedName>
</protein>
<dbReference type="InterPro" id="IPR036875">
    <property type="entry name" value="Znf_CCHC_sf"/>
</dbReference>
<dbReference type="EMBL" id="CP002685">
    <property type="protein sequence ID" value="AEC06374.1"/>
    <property type="molecule type" value="Genomic_DNA"/>
</dbReference>
<dbReference type="HOGENOM" id="CLU_576660_0_0_1"/>
<dbReference type="AlphaFoldDB" id="Q9SKM0"/>
<dbReference type="KEGG" id="ath:AT2G15180"/>
<evidence type="ECO:0000256" key="1">
    <source>
        <dbReference type="PROSITE-ProRule" id="PRU00047"/>
    </source>
</evidence>
<feature type="region of interest" description="Disordered" evidence="2">
    <location>
        <begin position="33"/>
        <end position="67"/>
    </location>
</feature>
<dbReference type="GeneID" id="816006"/>
<dbReference type="GO" id="GO:0008270">
    <property type="term" value="F:zinc ion binding"/>
    <property type="evidence" value="ECO:0007669"/>
    <property type="project" value="UniProtKB-KW"/>
</dbReference>
<proteinExistence type="predicted"/>
<reference evidence="5" key="3">
    <citation type="submission" date="2002-02" db="EMBL/GenBank/DDBJ databases">
        <authorList>
            <person name="Town C.D."/>
            <person name="Kaul S."/>
        </authorList>
    </citation>
    <scope>NUCLEOTIDE SEQUENCE</scope>
</reference>
<reference evidence="5" key="2">
    <citation type="submission" date="2000-03" db="EMBL/GenBank/DDBJ databases">
        <authorList>
            <person name="Lin X."/>
            <person name="Kaul S."/>
            <person name="Shea T.P."/>
            <person name="Fujii C.Y."/>
            <person name="Shen M."/>
            <person name="VanAken S.E."/>
            <person name="Barnstead M.E."/>
            <person name="Mason T.M."/>
            <person name="Bowman C.L."/>
            <person name="Ronning C.M."/>
            <person name="Benito M.-I."/>
            <person name="Carrera A.J."/>
            <person name="Creasy T.H."/>
            <person name="Buell C.R."/>
            <person name="Town C.D."/>
            <person name="Nierman W.C."/>
            <person name="Fraser C.M."/>
            <person name="Venter J.C."/>
        </authorList>
    </citation>
    <scope>NUCLEOTIDE SEQUENCE</scope>
</reference>
<keyword evidence="1" id="KW-0862">Zinc</keyword>
<dbReference type="Gene3D" id="4.10.60.10">
    <property type="entry name" value="Zinc finger, CCHC-type"/>
    <property type="match status" value="1"/>
</dbReference>
<dbReference type="PaxDb" id="3702-AT2G15180.1"/>
<evidence type="ECO:0000313" key="6">
    <source>
        <dbReference type="EMBL" id="AEC06374.1"/>
    </source>
</evidence>
<sequence length="474" mass="54058">METIIYSSSDEEDSYGCSQDSYYNETRFVESWHDDGYSSSSDFEEEPDGGAPEPEPPDRYSSHATPPSYSKPWISWNPIPKTNFYPTFYPTRKVIYKLFVHNGSKTYGPEFFLFSGLGYLQWESNMNYYFEFHSTAQEDKLSIALGQLKGSALWWWDQDEYNRWYERRAPIRTWERLKWNMCAKYSPQSLSPAHVVQQKQKPTFLPQMQATTQGKCTFQTKHVELTCYRCKQEGHIAKICPTRETTTKVGLEQQELLKAKEKQEIVSSPKGKNEQAETCQTDLNNSMNVITHLSSAKSIAKVSGTKENITDQGEASTMEKVFTEESKNQGGPTLDEITVNKDESVNDTIQIKGEPSDAQQFPKTQCNLLNPYTLQWTNLTYLCVGKKVLRTKPLEEGGDDVRMGADVPADALVDRLLAGFFDGLSDGLPEVLHVSNQLVRTKESYPFLPFCASQSHIWKLGDPLRHPEPFTLNP</sequence>
<organism evidence="5">
    <name type="scientific">Arabidopsis thaliana</name>
    <name type="common">Mouse-ear cress</name>
    <dbReference type="NCBI Taxonomy" id="3702"/>
    <lineage>
        <taxon>Eukaryota</taxon>
        <taxon>Viridiplantae</taxon>
        <taxon>Streptophyta</taxon>
        <taxon>Embryophyta</taxon>
        <taxon>Tracheophyta</taxon>
        <taxon>Spermatophyta</taxon>
        <taxon>Magnoliopsida</taxon>
        <taxon>eudicotyledons</taxon>
        <taxon>Gunneridae</taxon>
        <taxon>Pentapetalae</taxon>
        <taxon>rosids</taxon>
        <taxon>malvids</taxon>
        <taxon>Brassicales</taxon>
        <taxon>Brassicaceae</taxon>
        <taxon>Camelineae</taxon>
        <taxon>Arabidopsis</taxon>
    </lineage>
</organism>
<reference evidence="6" key="4">
    <citation type="submission" date="2011-02" db="EMBL/GenBank/DDBJ databases">
        <authorList>
            <consortium name="TAIR"/>
            <person name="Swarbreck D."/>
            <person name="Lamesch P."/>
            <person name="Wilks C."/>
            <person name="Huala E."/>
        </authorList>
    </citation>
    <scope>NUCLEOTIDE SEQUENCE</scope>
</reference>
<reference evidence="6 7" key="1">
    <citation type="journal article" date="1999" name="Nature">
        <title>Sequence and analysis of chromosome 2 of the plant Arabidopsis thaliana.</title>
        <authorList>
            <person name="Lin X."/>
            <person name="Kaul S."/>
            <person name="Rounsley S."/>
            <person name="Shea T.P."/>
            <person name="Benito M.I."/>
            <person name="Town C.D."/>
            <person name="Fujii C.Y."/>
            <person name="Mason T."/>
            <person name="Bowman C.L."/>
            <person name="Barnstead M."/>
            <person name="Feldblyum T.V."/>
            <person name="Buell C.R."/>
            <person name="Ketchum K.A."/>
            <person name="Lee J."/>
            <person name="Ronning C.M."/>
            <person name="Koo H.L."/>
            <person name="Moffat K.S."/>
            <person name="Cronin L.A."/>
            <person name="Shen M."/>
            <person name="Pai G."/>
            <person name="Van Aken S."/>
            <person name="Umayam L."/>
            <person name="Tallon L.J."/>
            <person name="Gill J.E."/>
            <person name="Adams M.D."/>
            <person name="Carrera A.J."/>
            <person name="Creasy T.H."/>
            <person name="Goodman H.M."/>
            <person name="Somerville C.R."/>
            <person name="Copenhaver G.P."/>
            <person name="Preuss D."/>
            <person name="Nierman W.C."/>
            <person name="White O."/>
            <person name="Eisen J.A."/>
            <person name="Salzberg S.L."/>
            <person name="Fraser C.M."/>
            <person name="Venter J.C."/>
        </authorList>
    </citation>
    <scope>NUCLEOTIDE SEQUENCE [LARGE SCALE GENOMIC DNA]</scope>
    <source>
        <strain evidence="7">cv. Columbia</strain>
    </source>
</reference>
<dbReference type="SMART" id="SM00343">
    <property type="entry name" value="ZnF_C2HC"/>
    <property type="match status" value="1"/>
</dbReference>
<dbReference type="InterPro" id="IPR001878">
    <property type="entry name" value="Znf_CCHC"/>
</dbReference>
<dbReference type="SUPFAM" id="SSF57756">
    <property type="entry name" value="Retrovirus zinc finger-like domains"/>
    <property type="match status" value="1"/>
</dbReference>
<dbReference type="TAIR" id="AT2G15180"/>
<keyword evidence="7" id="KW-1185">Reference proteome</keyword>
<dbReference type="PROSITE" id="PS50158">
    <property type="entry name" value="ZF_CCHC"/>
    <property type="match status" value="1"/>
</dbReference>
<evidence type="ECO:0000313" key="7">
    <source>
        <dbReference type="Proteomes" id="UP000006548"/>
    </source>
</evidence>
<dbReference type="Proteomes" id="UP000006548">
    <property type="component" value="Chromosome 2"/>
</dbReference>
<dbReference type="PIR" id="H84525">
    <property type="entry name" value="H84525"/>
</dbReference>
<evidence type="ECO:0000313" key="5">
    <source>
        <dbReference type="EMBL" id="AAD25578.1"/>
    </source>
</evidence>
<name>Q9SKM0_ARATH</name>
<dbReference type="FunCoup" id="Q9SKM0">
    <property type="interactions" value="2"/>
</dbReference>
<evidence type="ECO:0000256" key="2">
    <source>
        <dbReference type="SAM" id="MobiDB-lite"/>
    </source>
</evidence>